<protein>
    <submittedName>
        <fullName evidence="2">Uncharacterized protein</fullName>
    </submittedName>
</protein>
<gene>
    <name evidence="2" type="ORF">FA15DRAFT_655144</name>
</gene>
<sequence length="332" mass="34976">MEGFERSGFFVNLNEAGLCSLREDIRNSTVATYQAPKCHDFVRRQQSYSLPGLILRPSITDLSFDSPAVHPPPEYTRARSTFPNATSAAVTSNENAPPYSPSADSAQVASHPEKPPCEVETRPLVTNPEALNAHWNAAEDGHGEEEGVFRRPPKAKPLTVRNSDPSPTWNMDDDGGEVTRPSQINRTVSAFRRGCSGLISTFTRKDREECVQAAQPFGPGQLLVTSCSSPSLSPPGPGLTPTVPSSLMPGPILASSNAGPPAIQPLPTISEAPLVVNPAAGPPLVAPSFPGAVFPFAGQPGPSGDPTLIRPPTTSSSGVNGTVVHHADVLLT</sequence>
<reference evidence="2 3" key="1">
    <citation type="journal article" date="2019" name="Nat. Ecol. Evol.">
        <title>Megaphylogeny resolves global patterns of mushroom evolution.</title>
        <authorList>
            <person name="Varga T."/>
            <person name="Krizsan K."/>
            <person name="Foldi C."/>
            <person name="Dima B."/>
            <person name="Sanchez-Garcia M."/>
            <person name="Sanchez-Ramirez S."/>
            <person name="Szollosi G.J."/>
            <person name="Szarkandi J.G."/>
            <person name="Papp V."/>
            <person name="Albert L."/>
            <person name="Andreopoulos W."/>
            <person name="Angelini C."/>
            <person name="Antonin V."/>
            <person name="Barry K.W."/>
            <person name="Bougher N.L."/>
            <person name="Buchanan P."/>
            <person name="Buyck B."/>
            <person name="Bense V."/>
            <person name="Catcheside P."/>
            <person name="Chovatia M."/>
            <person name="Cooper J."/>
            <person name="Damon W."/>
            <person name="Desjardin D."/>
            <person name="Finy P."/>
            <person name="Geml J."/>
            <person name="Haridas S."/>
            <person name="Hughes K."/>
            <person name="Justo A."/>
            <person name="Karasinski D."/>
            <person name="Kautmanova I."/>
            <person name="Kiss B."/>
            <person name="Kocsube S."/>
            <person name="Kotiranta H."/>
            <person name="LaButti K.M."/>
            <person name="Lechner B.E."/>
            <person name="Liimatainen K."/>
            <person name="Lipzen A."/>
            <person name="Lukacs Z."/>
            <person name="Mihaltcheva S."/>
            <person name="Morgado L.N."/>
            <person name="Niskanen T."/>
            <person name="Noordeloos M.E."/>
            <person name="Ohm R.A."/>
            <person name="Ortiz-Santana B."/>
            <person name="Ovrebo C."/>
            <person name="Racz N."/>
            <person name="Riley R."/>
            <person name="Savchenko A."/>
            <person name="Shiryaev A."/>
            <person name="Soop K."/>
            <person name="Spirin V."/>
            <person name="Szebenyi C."/>
            <person name="Tomsovsky M."/>
            <person name="Tulloss R.E."/>
            <person name="Uehling J."/>
            <person name="Grigoriev I.V."/>
            <person name="Vagvolgyi C."/>
            <person name="Papp T."/>
            <person name="Martin F.M."/>
            <person name="Miettinen O."/>
            <person name="Hibbett D.S."/>
            <person name="Nagy L.G."/>
        </authorList>
    </citation>
    <scope>NUCLEOTIDE SEQUENCE [LARGE SCALE GENOMIC DNA]</scope>
    <source>
        <strain evidence="2 3">CBS 121175</strain>
    </source>
</reference>
<name>A0A5C3KYU9_COPMA</name>
<dbReference type="AlphaFoldDB" id="A0A5C3KYU9"/>
<feature type="compositionally biased region" description="Polar residues" evidence="1">
    <location>
        <begin position="160"/>
        <end position="169"/>
    </location>
</feature>
<feature type="region of interest" description="Disordered" evidence="1">
    <location>
        <begin position="140"/>
        <end position="181"/>
    </location>
</feature>
<organism evidence="2 3">
    <name type="scientific">Coprinopsis marcescibilis</name>
    <name type="common">Agaric fungus</name>
    <name type="synonym">Psathyrella marcescibilis</name>
    <dbReference type="NCBI Taxonomy" id="230819"/>
    <lineage>
        <taxon>Eukaryota</taxon>
        <taxon>Fungi</taxon>
        <taxon>Dikarya</taxon>
        <taxon>Basidiomycota</taxon>
        <taxon>Agaricomycotina</taxon>
        <taxon>Agaricomycetes</taxon>
        <taxon>Agaricomycetidae</taxon>
        <taxon>Agaricales</taxon>
        <taxon>Agaricineae</taxon>
        <taxon>Psathyrellaceae</taxon>
        <taxon>Coprinopsis</taxon>
    </lineage>
</organism>
<feature type="region of interest" description="Disordered" evidence="1">
    <location>
        <begin position="75"/>
        <end position="118"/>
    </location>
</feature>
<feature type="compositionally biased region" description="Basic and acidic residues" evidence="1">
    <location>
        <begin position="140"/>
        <end position="149"/>
    </location>
</feature>
<accession>A0A5C3KYU9</accession>
<keyword evidence="3" id="KW-1185">Reference proteome</keyword>
<proteinExistence type="predicted"/>
<evidence type="ECO:0000313" key="3">
    <source>
        <dbReference type="Proteomes" id="UP000307440"/>
    </source>
</evidence>
<dbReference type="EMBL" id="ML210186">
    <property type="protein sequence ID" value="TFK25467.1"/>
    <property type="molecule type" value="Genomic_DNA"/>
</dbReference>
<dbReference type="Proteomes" id="UP000307440">
    <property type="component" value="Unassembled WGS sequence"/>
</dbReference>
<evidence type="ECO:0000313" key="2">
    <source>
        <dbReference type="EMBL" id="TFK25467.1"/>
    </source>
</evidence>
<feature type="compositionally biased region" description="Polar residues" evidence="1">
    <location>
        <begin position="78"/>
        <end position="95"/>
    </location>
</feature>
<evidence type="ECO:0000256" key="1">
    <source>
        <dbReference type="SAM" id="MobiDB-lite"/>
    </source>
</evidence>